<comment type="caution">
    <text evidence="1">The sequence shown here is derived from an EMBL/GenBank/DDBJ whole genome shotgun (WGS) entry which is preliminary data.</text>
</comment>
<dbReference type="AlphaFoldDB" id="A0A2N5ZC04"/>
<reference evidence="1 2" key="1">
    <citation type="submission" date="2017-11" db="EMBL/GenBank/DDBJ databases">
        <title>Genome-resolved metagenomics identifies genetic mobility, metabolic interactions, and unexpected diversity in perchlorate-reducing communities.</title>
        <authorList>
            <person name="Barnum T.P."/>
            <person name="Figueroa I.A."/>
            <person name="Carlstrom C.I."/>
            <person name="Lucas L.N."/>
            <person name="Engelbrektson A.L."/>
            <person name="Coates J.D."/>
        </authorList>
    </citation>
    <scope>NUCLEOTIDE SEQUENCE [LARGE SCALE GENOMIC DNA]</scope>
    <source>
        <strain evidence="1">BM706</strain>
    </source>
</reference>
<evidence type="ECO:0000313" key="2">
    <source>
        <dbReference type="Proteomes" id="UP000234857"/>
    </source>
</evidence>
<proteinExistence type="predicted"/>
<accession>A0A2N5ZC04</accession>
<sequence length="306" mass="34421">MKKTTIVIIFCLISLISLQAENLKELKITGYSAIYDDLNKKQLNTKLKHQRLNLSSADLFDPEGFISTTGLSGTIDIPSAYILKTGELACGYTYIYKDGLLNYQGTLKDVNQNEKIFHLNYGLTQNSEIGFNFLDSNSDITGMANQNLTLTTLNYKFAFDYLNTLIALGGHYTDITPKDQLMLSYSQLEKANSFFVSVSDRLTPYLDASICIKSSFIRSVINIPAFQLDSTSFLTTGLSFDYSRIQGIHFVAELKKMNGDYILGDNDFTVNLGFKVKNNKLHSSIFMENINNSSDKIYGYTANYNF</sequence>
<dbReference type="Proteomes" id="UP000234857">
    <property type="component" value="Unassembled WGS sequence"/>
</dbReference>
<name>A0A2N5ZC04_MUIH1</name>
<protein>
    <submittedName>
        <fullName evidence="1">Uncharacterized protein</fullName>
    </submittedName>
</protein>
<organism evidence="1 2">
    <name type="scientific">Muiribacterium halophilum</name>
    <dbReference type="NCBI Taxonomy" id="2053465"/>
    <lineage>
        <taxon>Bacteria</taxon>
        <taxon>Candidatus Muiribacteriota</taxon>
        <taxon>Candidatus Muiribacteriia</taxon>
        <taxon>Candidatus Muiribacteriales</taxon>
        <taxon>Candidatus Muiribacteriaceae</taxon>
        <taxon>Candidatus Muiribacterium</taxon>
    </lineage>
</organism>
<dbReference type="EMBL" id="PKTG01000122">
    <property type="protein sequence ID" value="PLX16205.1"/>
    <property type="molecule type" value="Genomic_DNA"/>
</dbReference>
<gene>
    <name evidence="1" type="ORF">C0601_11330</name>
</gene>
<evidence type="ECO:0000313" key="1">
    <source>
        <dbReference type="EMBL" id="PLX16205.1"/>
    </source>
</evidence>